<gene>
    <name evidence="2" type="ORF">KP509_32G050000</name>
</gene>
<dbReference type="InterPro" id="IPR044952">
    <property type="entry name" value="SUV2"/>
</dbReference>
<evidence type="ECO:0000313" key="2">
    <source>
        <dbReference type="EMBL" id="KAH7287325.1"/>
    </source>
</evidence>
<comment type="caution">
    <text evidence="2">The sequence shown here is derived from an EMBL/GenBank/DDBJ whole genome shotgun (WGS) entry which is preliminary data.</text>
</comment>
<protein>
    <recommendedName>
        <fullName evidence="1">Ig-like domain-containing protein</fullName>
    </recommendedName>
</protein>
<evidence type="ECO:0000259" key="1">
    <source>
        <dbReference type="PROSITE" id="PS50835"/>
    </source>
</evidence>
<dbReference type="Proteomes" id="UP000825935">
    <property type="component" value="Chromosome 32"/>
</dbReference>
<proteinExistence type="predicted"/>
<reference evidence="2" key="1">
    <citation type="submission" date="2021-08" db="EMBL/GenBank/DDBJ databases">
        <title>WGS assembly of Ceratopteris richardii.</title>
        <authorList>
            <person name="Marchant D.B."/>
            <person name="Chen G."/>
            <person name="Jenkins J."/>
            <person name="Shu S."/>
            <person name="Leebens-Mack J."/>
            <person name="Grimwood J."/>
            <person name="Schmutz J."/>
            <person name="Soltis P."/>
            <person name="Soltis D."/>
            <person name="Chen Z.-H."/>
        </authorList>
    </citation>
    <scope>NUCLEOTIDE SEQUENCE</scope>
    <source>
        <strain evidence="2">Whitten #5841</strain>
        <tissue evidence="2">Leaf</tissue>
    </source>
</reference>
<name>A0A8T2QV61_CERRI</name>
<evidence type="ECO:0000313" key="3">
    <source>
        <dbReference type="Proteomes" id="UP000825935"/>
    </source>
</evidence>
<dbReference type="EMBL" id="CM035437">
    <property type="protein sequence ID" value="KAH7287325.1"/>
    <property type="molecule type" value="Genomic_DNA"/>
</dbReference>
<dbReference type="OMA" id="HMERNSH"/>
<sequence>MKEESKGVVPKLLSVCEDDIQILLSMDTSADEKQHIRNNMRSLNEPSKHANEPAMRISTAASRGCSNVLAPCKLRSILGQVANGLISSWSLFLTILELSEGENVEVSESALRVLLCLITRDEGCQNRLFRRNTSALQPRVLKAVASGHFSKNNALLPASVPFEGLSCDLSVNAVLNKYFPSSRISWYNEASPQCQDNAQEVSGQDNLKLQINKESCEEASRNHISSDKSTQFALMRRIFEGALNKAVKGYNRTISITAVSILIVIVANSEPMSSREDFGFALFDGSIASLLKVSVALEVRSQAVRLVHSLLHCPAVLSRLLKVKDVYDEQESEVSRPVEEVMQGTDINARIAEEEVAVQHGDEITGLCQTERNVNCSGENSRYDVLEGLISSLANAGFTTQAYTLKRHVLRVLTYITISDHRGAAFLLEKQFVVNPTGISLKNPDKSKEEKFPAIMQTGSLPMHLIGFIDEELKIEGLRENSVAFEPNEERECVLCEMLTLLCRFASHSTESLRTIRLLSTDKNIARISISVINRVMNRSFLSVRPKFQGQQVTSSVDIIELCRGLRRRILSNLSDM</sequence>
<dbReference type="OrthoDB" id="645074at2759"/>
<feature type="domain" description="Ig-like" evidence="1">
    <location>
        <begin position="138"/>
        <end position="233"/>
    </location>
</feature>
<keyword evidence="3" id="KW-1185">Reference proteome</keyword>
<dbReference type="PANTHER" id="PTHR35761:SF1">
    <property type="entry name" value="PROTEIN SENSITIVE TO UV 2"/>
    <property type="match status" value="1"/>
</dbReference>
<dbReference type="GO" id="GO:0006974">
    <property type="term" value="P:DNA damage response"/>
    <property type="evidence" value="ECO:0007669"/>
    <property type="project" value="InterPro"/>
</dbReference>
<accession>A0A8T2QV61</accession>
<dbReference type="PROSITE" id="PS50835">
    <property type="entry name" value="IG_LIKE"/>
    <property type="match status" value="1"/>
</dbReference>
<dbReference type="InterPro" id="IPR007110">
    <property type="entry name" value="Ig-like_dom"/>
</dbReference>
<organism evidence="2 3">
    <name type="scientific">Ceratopteris richardii</name>
    <name type="common">Triangle waterfern</name>
    <dbReference type="NCBI Taxonomy" id="49495"/>
    <lineage>
        <taxon>Eukaryota</taxon>
        <taxon>Viridiplantae</taxon>
        <taxon>Streptophyta</taxon>
        <taxon>Embryophyta</taxon>
        <taxon>Tracheophyta</taxon>
        <taxon>Polypodiopsida</taxon>
        <taxon>Polypodiidae</taxon>
        <taxon>Polypodiales</taxon>
        <taxon>Pteridineae</taxon>
        <taxon>Pteridaceae</taxon>
        <taxon>Parkerioideae</taxon>
        <taxon>Ceratopteris</taxon>
    </lineage>
</organism>
<dbReference type="PANTHER" id="PTHR35761">
    <property type="entry name" value="ATR INTERACTING PROTEIN"/>
    <property type="match status" value="1"/>
</dbReference>
<dbReference type="AlphaFoldDB" id="A0A8T2QV61"/>